<feature type="compositionally biased region" description="Basic and acidic residues" evidence="1">
    <location>
        <begin position="64"/>
        <end position="87"/>
    </location>
</feature>
<comment type="caution">
    <text evidence="2">The sequence shown here is derived from an EMBL/GenBank/DDBJ whole genome shotgun (WGS) entry which is preliminary data.</text>
</comment>
<organism evidence="2 3">
    <name type="scientific">Cirrhinus molitorella</name>
    <name type="common">mud carp</name>
    <dbReference type="NCBI Taxonomy" id="172907"/>
    <lineage>
        <taxon>Eukaryota</taxon>
        <taxon>Metazoa</taxon>
        <taxon>Chordata</taxon>
        <taxon>Craniata</taxon>
        <taxon>Vertebrata</taxon>
        <taxon>Euteleostomi</taxon>
        <taxon>Actinopterygii</taxon>
        <taxon>Neopterygii</taxon>
        <taxon>Teleostei</taxon>
        <taxon>Ostariophysi</taxon>
        <taxon>Cypriniformes</taxon>
        <taxon>Cyprinidae</taxon>
        <taxon>Labeoninae</taxon>
        <taxon>Labeonini</taxon>
        <taxon>Cirrhinus</taxon>
    </lineage>
</organism>
<keyword evidence="3" id="KW-1185">Reference proteome</keyword>
<protein>
    <submittedName>
        <fullName evidence="2">Uncharacterized protein</fullName>
    </submittedName>
</protein>
<feature type="compositionally biased region" description="Polar residues" evidence="1">
    <location>
        <begin position="1"/>
        <end position="10"/>
    </location>
</feature>
<feature type="region of interest" description="Disordered" evidence="1">
    <location>
        <begin position="1"/>
        <end position="87"/>
    </location>
</feature>
<evidence type="ECO:0000313" key="2">
    <source>
        <dbReference type="EMBL" id="KAL1249782.1"/>
    </source>
</evidence>
<evidence type="ECO:0000256" key="1">
    <source>
        <dbReference type="SAM" id="MobiDB-lite"/>
    </source>
</evidence>
<name>A0ABR3LA63_9TELE</name>
<accession>A0ABR3LA63</accession>
<proteinExistence type="predicted"/>
<sequence length="87" mass="9729">MQSWICTSTAGPDRAENHVSLSHARTHTQILPTPGEGERDRAEHHVTPFSRPPPTKHPLGPSGTERERERKRGKAKELNSDIGRDTE</sequence>
<reference evidence="2 3" key="1">
    <citation type="submission" date="2023-09" db="EMBL/GenBank/DDBJ databases">
        <authorList>
            <person name="Wang M."/>
        </authorList>
    </citation>
    <scope>NUCLEOTIDE SEQUENCE [LARGE SCALE GENOMIC DNA]</scope>
    <source>
        <strain evidence="2">GT-2023</strain>
        <tissue evidence="2">Liver</tissue>
    </source>
</reference>
<feature type="compositionally biased region" description="Basic and acidic residues" evidence="1">
    <location>
        <begin position="36"/>
        <end position="46"/>
    </location>
</feature>
<evidence type="ECO:0000313" key="3">
    <source>
        <dbReference type="Proteomes" id="UP001558613"/>
    </source>
</evidence>
<gene>
    <name evidence="2" type="ORF">QQF64_020787</name>
</gene>
<dbReference type="EMBL" id="JAYMGO010000023">
    <property type="protein sequence ID" value="KAL1249782.1"/>
    <property type="molecule type" value="Genomic_DNA"/>
</dbReference>
<dbReference type="Proteomes" id="UP001558613">
    <property type="component" value="Unassembled WGS sequence"/>
</dbReference>